<feature type="signal peptide" evidence="1">
    <location>
        <begin position="1"/>
        <end position="29"/>
    </location>
</feature>
<dbReference type="Proteomes" id="UP000292702">
    <property type="component" value="Unassembled WGS sequence"/>
</dbReference>
<name>A0A4R0RGB0_9APHY</name>
<comment type="caution">
    <text evidence="2">The sequence shown here is derived from an EMBL/GenBank/DDBJ whole genome shotgun (WGS) entry which is preliminary data.</text>
</comment>
<dbReference type="EMBL" id="RWJN01000221">
    <property type="protein sequence ID" value="TCD64705.1"/>
    <property type="molecule type" value="Genomic_DNA"/>
</dbReference>
<proteinExistence type="predicted"/>
<feature type="non-terminal residue" evidence="2">
    <location>
        <position position="1"/>
    </location>
</feature>
<keyword evidence="1" id="KW-0732">Signal</keyword>
<gene>
    <name evidence="2" type="ORF">EIP91_003779</name>
</gene>
<feature type="chain" id="PRO_5020764208" evidence="1">
    <location>
        <begin position="30"/>
        <end position="56"/>
    </location>
</feature>
<evidence type="ECO:0000313" key="3">
    <source>
        <dbReference type="Proteomes" id="UP000292702"/>
    </source>
</evidence>
<evidence type="ECO:0000313" key="2">
    <source>
        <dbReference type="EMBL" id="TCD64705.1"/>
    </source>
</evidence>
<protein>
    <submittedName>
        <fullName evidence="2">Uncharacterized protein</fullName>
    </submittedName>
</protein>
<evidence type="ECO:0000256" key="1">
    <source>
        <dbReference type="SAM" id="SignalP"/>
    </source>
</evidence>
<keyword evidence="3" id="KW-1185">Reference proteome</keyword>
<reference evidence="2 3" key="1">
    <citation type="submission" date="2018-11" db="EMBL/GenBank/DDBJ databases">
        <title>Genome assembly of Steccherinum ochraceum LE-BIN_3174, the white-rot fungus of the Steccherinaceae family (The Residual Polyporoid clade, Polyporales, Basidiomycota).</title>
        <authorList>
            <person name="Fedorova T.V."/>
            <person name="Glazunova O.A."/>
            <person name="Landesman E.O."/>
            <person name="Moiseenko K.V."/>
            <person name="Psurtseva N.V."/>
            <person name="Savinova O.S."/>
            <person name="Shakhova N.V."/>
            <person name="Tyazhelova T.V."/>
            <person name="Vasina D.V."/>
        </authorList>
    </citation>
    <scope>NUCLEOTIDE SEQUENCE [LARGE SCALE GENOMIC DNA]</scope>
    <source>
        <strain evidence="2 3">LE-BIN_3174</strain>
    </source>
</reference>
<sequence length="56" mass="5973">CDLSPALLVVQRPLLVVVLGLGAPRSTSTATHPARCQPVPVLYVHHEPPVLDVVQL</sequence>
<organism evidence="2 3">
    <name type="scientific">Steccherinum ochraceum</name>
    <dbReference type="NCBI Taxonomy" id="92696"/>
    <lineage>
        <taxon>Eukaryota</taxon>
        <taxon>Fungi</taxon>
        <taxon>Dikarya</taxon>
        <taxon>Basidiomycota</taxon>
        <taxon>Agaricomycotina</taxon>
        <taxon>Agaricomycetes</taxon>
        <taxon>Polyporales</taxon>
        <taxon>Steccherinaceae</taxon>
        <taxon>Steccherinum</taxon>
    </lineage>
</organism>
<accession>A0A4R0RGB0</accession>
<dbReference type="AlphaFoldDB" id="A0A4R0RGB0"/>